<comment type="caution">
    <text evidence="2">The sequence shown here is derived from an EMBL/GenBank/DDBJ whole genome shotgun (WGS) entry which is preliminary data.</text>
</comment>
<dbReference type="GO" id="GO:0003677">
    <property type="term" value="F:DNA binding"/>
    <property type="evidence" value="ECO:0007669"/>
    <property type="project" value="InterPro"/>
</dbReference>
<dbReference type="SMART" id="SM00966">
    <property type="entry name" value="SpoVT_AbrB"/>
    <property type="match status" value="1"/>
</dbReference>
<gene>
    <name evidence="2" type="ORF">GGQ63_001592</name>
</gene>
<accession>A0A7W9CVT5</accession>
<evidence type="ECO:0000259" key="1">
    <source>
        <dbReference type="SMART" id="SM00966"/>
    </source>
</evidence>
<organism evidence="2 3">
    <name type="scientific">Prosthecomicrobium pneumaticum</name>
    <dbReference type="NCBI Taxonomy" id="81895"/>
    <lineage>
        <taxon>Bacteria</taxon>
        <taxon>Pseudomonadati</taxon>
        <taxon>Pseudomonadota</taxon>
        <taxon>Alphaproteobacteria</taxon>
        <taxon>Hyphomicrobiales</taxon>
        <taxon>Kaistiaceae</taxon>
        <taxon>Prosthecomicrobium</taxon>
    </lineage>
</organism>
<name>A0A7W9CVT5_9HYPH</name>
<dbReference type="Pfam" id="PF04014">
    <property type="entry name" value="MazE_antitoxin"/>
    <property type="match status" value="1"/>
</dbReference>
<dbReference type="InterPro" id="IPR037914">
    <property type="entry name" value="SpoVT-AbrB_sf"/>
</dbReference>
<protein>
    <submittedName>
        <fullName evidence="2">Putative addiction module antidote</fullName>
    </submittedName>
</protein>
<reference evidence="2 3" key="1">
    <citation type="submission" date="2020-08" db="EMBL/GenBank/DDBJ databases">
        <title>Genomic Encyclopedia of Type Strains, Phase IV (KMG-IV): sequencing the most valuable type-strain genomes for metagenomic binning, comparative biology and taxonomic classification.</title>
        <authorList>
            <person name="Goeker M."/>
        </authorList>
    </citation>
    <scope>NUCLEOTIDE SEQUENCE [LARGE SCALE GENOMIC DNA]</scope>
    <source>
        <strain evidence="2 3">DSM 16268</strain>
    </source>
</reference>
<dbReference type="SUPFAM" id="SSF89447">
    <property type="entry name" value="AbrB/MazE/MraZ-like"/>
    <property type="match status" value="1"/>
</dbReference>
<sequence>MKLEIRKIGDSTGLILPKELLGRLNLGQGDWLHVTEAPDGSLRLTPYDPEFDRAITMMDELMVEYRDTLEALAK</sequence>
<dbReference type="NCBIfam" id="TIGR02609">
    <property type="entry name" value="doc_partner"/>
    <property type="match status" value="1"/>
</dbReference>
<dbReference type="EMBL" id="JACHOO010000003">
    <property type="protein sequence ID" value="MBB5752538.1"/>
    <property type="molecule type" value="Genomic_DNA"/>
</dbReference>
<dbReference type="AlphaFoldDB" id="A0A7W9CVT5"/>
<proteinExistence type="predicted"/>
<keyword evidence="3" id="KW-1185">Reference proteome</keyword>
<evidence type="ECO:0000313" key="3">
    <source>
        <dbReference type="Proteomes" id="UP000523821"/>
    </source>
</evidence>
<evidence type="ECO:0000313" key="2">
    <source>
        <dbReference type="EMBL" id="MBB5752538.1"/>
    </source>
</evidence>
<dbReference type="InterPro" id="IPR007159">
    <property type="entry name" value="SpoVT-AbrB_dom"/>
</dbReference>
<feature type="domain" description="SpoVT-AbrB" evidence="1">
    <location>
        <begin position="6"/>
        <end position="52"/>
    </location>
</feature>
<dbReference type="Gene3D" id="2.10.260.10">
    <property type="match status" value="1"/>
</dbReference>
<dbReference type="InterPro" id="IPR013432">
    <property type="entry name" value="Doc_partner"/>
</dbReference>
<dbReference type="RefSeq" id="WP_183854425.1">
    <property type="nucleotide sequence ID" value="NZ_JACHOO010000003.1"/>
</dbReference>
<dbReference type="Proteomes" id="UP000523821">
    <property type="component" value="Unassembled WGS sequence"/>
</dbReference>